<dbReference type="PANTHER" id="PTHR43776:SF7">
    <property type="entry name" value="D,D-DIPEPTIDE TRANSPORT ATP-BINDING PROTEIN DDPF-RELATED"/>
    <property type="match status" value="1"/>
</dbReference>
<evidence type="ECO:0000256" key="2">
    <source>
        <dbReference type="ARBA" id="ARBA00022448"/>
    </source>
</evidence>
<dbReference type="FunFam" id="3.40.50.300:FF:000016">
    <property type="entry name" value="Oligopeptide ABC transporter ATP-binding component"/>
    <property type="match status" value="1"/>
</dbReference>
<comment type="similarity">
    <text evidence="1">Belongs to the ABC transporter superfamily.</text>
</comment>
<dbReference type="EMBL" id="VSSQ01010883">
    <property type="protein sequence ID" value="MPM45463.1"/>
    <property type="molecule type" value="Genomic_DNA"/>
</dbReference>
<feature type="domain" description="ABC transporter" evidence="5">
    <location>
        <begin position="18"/>
        <end position="268"/>
    </location>
</feature>
<dbReference type="SMART" id="SM00382">
    <property type="entry name" value="AAA"/>
    <property type="match status" value="1"/>
</dbReference>
<organism evidence="6">
    <name type="scientific">bioreactor metagenome</name>
    <dbReference type="NCBI Taxonomy" id="1076179"/>
    <lineage>
        <taxon>unclassified sequences</taxon>
        <taxon>metagenomes</taxon>
        <taxon>ecological metagenomes</taxon>
    </lineage>
</organism>
<dbReference type="Gene3D" id="3.40.50.300">
    <property type="entry name" value="P-loop containing nucleotide triphosphate hydrolases"/>
    <property type="match status" value="1"/>
</dbReference>
<dbReference type="PROSITE" id="PS00211">
    <property type="entry name" value="ABC_TRANSPORTER_1"/>
    <property type="match status" value="1"/>
</dbReference>
<sequence>MLEIQRRTGVKHMEKELLRIRSLMKHYPTDKTATSGEKKLLKAVDGVSLVIHSGETVGLVGESGCGKSTLGRLILKLTDLTAGKIYFEGQDITDLNVRAMRPLRSRMQIIFQDPFASLNPKKTIYDSVSAPLRVLPESGSDVLLDKTVRMLEYVGLGKQYLNKYPHEMSGGQRQRVAIARALVNEPSFVVCDEPVSALDVSVRAQVLNLMKDIQERNQLSYLFISHDLSVVRYLCDRVAVMYLGKIVEIGTKQELFSHPLHPYTKALLSAIPIPDVNVKVNKILLNGDIPSPTDPPTGCRFHTRCPFATDICATMEQTLREVGSSHLVACHRAEELSQ</sequence>
<dbReference type="GO" id="GO:0005524">
    <property type="term" value="F:ATP binding"/>
    <property type="evidence" value="ECO:0007669"/>
    <property type="project" value="UniProtKB-KW"/>
</dbReference>
<dbReference type="PROSITE" id="PS50893">
    <property type="entry name" value="ABC_TRANSPORTER_2"/>
    <property type="match status" value="1"/>
</dbReference>
<accession>A0A645A3N2</accession>
<dbReference type="CDD" id="cd03257">
    <property type="entry name" value="ABC_NikE_OppD_transporters"/>
    <property type="match status" value="1"/>
</dbReference>
<proteinExistence type="inferred from homology"/>
<dbReference type="PANTHER" id="PTHR43776">
    <property type="entry name" value="TRANSPORT ATP-BINDING PROTEIN"/>
    <property type="match status" value="1"/>
</dbReference>
<dbReference type="NCBIfam" id="TIGR01727">
    <property type="entry name" value="oligo_HPY"/>
    <property type="match status" value="1"/>
</dbReference>
<evidence type="ECO:0000256" key="4">
    <source>
        <dbReference type="ARBA" id="ARBA00022840"/>
    </source>
</evidence>
<dbReference type="GO" id="GO:0016887">
    <property type="term" value="F:ATP hydrolysis activity"/>
    <property type="evidence" value="ECO:0007669"/>
    <property type="project" value="InterPro"/>
</dbReference>
<comment type="caution">
    <text evidence="6">The sequence shown here is derived from an EMBL/GenBank/DDBJ whole genome shotgun (WGS) entry which is preliminary data.</text>
</comment>
<name>A0A645A3N2_9ZZZZ</name>
<dbReference type="InterPro" id="IPR017871">
    <property type="entry name" value="ABC_transporter-like_CS"/>
</dbReference>
<dbReference type="InterPro" id="IPR003439">
    <property type="entry name" value="ABC_transporter-like_ATP-bd"/>
</dbReference>
<evidence type="ECO:0000313" key="6">
    <source>
        <dbReference type="EMBL" id="MPM45463.1"/>
    </source>
</evidence>
<dbReference type="GO" id="GO:0015833">
    <property type="term" value="P:peptide transport"/>
    <property type="evidence" value="ECO:0007669"/>
    <property type="project" value="InterPro"/>
</dbReference>
<dbReference type="GO" id="GO:0055085">
    <property type="term" value="P:transmembrane transport"/>
    <property type="evidence" value="ECO:0007669"/>
    <property type="project" value="UniProtKB-ARBA"/>
</dbReference>
<dbReference type="AlphaFoldDB" id="A0A645A3N2"/>
<dbReference type="SUPFAM" id="SSF52540">
    <property type="entry name" value="P-loop containing nucleoside triphosphate hydrolases"/>
    <property type="match status" value="1"/>
</dbReference>
<protein>
    <submittedName>
        <fullName evidence="6">Oligopeptide transport ATP-binding protein OppF</fullName>
    </submittedName>
</protein>
<evidence type="ECO:0000256" key="1">
    <source>
        <dbReference type="ARBA" id="ARBA00005417"/>
    </source>
</evidence>
<dbReference type="Pfam" id="PF08352">
    <property type="entry name" value="oligo_HPY"/>
    <property type="match status" value="1"/>
</dbReference>
<gene>
    <name evidence="6" type="primary">oppF_35</name>
    <name evidence="6" type="ORF">SDC9_92150</name>
</gene>
<reference evidence="6" key="1">
    <citation type="submission" date="2019-08" db="EMBL/GenBank/DDBJ databases">
        <authorList>
            <person name="Kucharzyk K."/>
            <person name="Murdoch R.W."/>
            <person name="Higgins S."/>
            <person name="Loffler F."/>
        </authorList>
    </citation>
    <scope>NUCLEOTIDE SEQUENCE</scope>
</reference>
<dbReference type="InterPro" id="IPR013563">
    <property type="entry name" value="Oligopep_ABC_C"/>
</dbReference>
<evidence type="ECO:0000256" key="3">
    <source>
        <dbReference type="ARBA" id="ARBA00022741"/>
    </source>
</evidence>
<dbReference type="InterPro" id="IPR027417">
    <property type="entry name" value="P-loop_NTPase"/>
</dbReference>
<dbReference type="InterPro" id="IPR003593">
    <property type="entry name" value="AAA+_ATPase"/>
</dbReference>
<evidence type="ECO:0000259" key="5">
    <source>
        <dbReference type="PROSITE" id="PS50893"/>
    </source>
</evidence>
<keyword evidence="4 6" id="KW-0067">ATP-binding</keyword>
<keyword evidence="3" id="KW-0547">Nucleotide-binding</keyword>
<dbReference type="InterPro" id="IPR050319">
    <property type="entry name" value="ABC_transp_ATP-bind"/>
</dbReference>
<keyword evidence="2" id="KW-0813">Transport</keyword>
<dbReference type="Pfam" id="PF00005">
    <property type="entry name" value="ABC_tran"/>
    <property type="match status" value="1"/>
</dbReference>